<organism evidence="1">
    <name type="scientific">marine sediment metagenome</name>
    <dbReference type="NCBI Taxonomy" id="412755"/>
    <lineage>
        <taxon>unclassified sequences</taxon>
        <taxon>metagenomes</taxon>
        <taxon>ecological metagenomes</taxon>
    </lineage>
</organism>
<gene>
    <name evidence="1" type="ORF">S01H1_58078</name>
</gene>
<comment type="caution">
    <text evidence="1">The sequence shown here is derived from an EMBL/GenBank/DDBJ whole genome shotgun (WGS) entry which is preliminary data.</text>
</comment>
<dbReference type="AlphaFoldDB" id="X0VEE3"/>
<dbReference type="EMBL" id="BARS01037914">
    <property type="protein sequence ID" value="GAG16710.1"/>
    <property type="molecule type" value="Genomic_DNA"/>
</dbReference>
<protein>
    <submittedName>
        <fullName evidence="1">Uncharacterized protein</fullName>
    </submittedName>
</protein>
<name>X0VEE3_9ZZZZ</name>
<sequence>GDAERFYVERLCSEPGRYCNPTQSLAKFYTFLTLVFENEGVSIFAVP</sequence>
<proteinExistence type="predicted"/>
<feature type="non-terminal residue" evidence="1">
    <location>
        <position position="1"/>
    </location>
</feature>
<accession>X0VEE3</accession>
<reference evidence="1" key="1">
    <citation type="journal article" date="2014" name="Front. Microbiol.">
        <title>High frequency of phylogenetically diverse reductive dehalogenase-homologous genes in deep subseafloor sedimentary metagenomes.</title>
        <authorList>
            <person name="Kawai M."/>
            <person name="Futagami T."/>
            <person name="Toyoda A."/>
            <person name="Takaki Y."/>
            <person name="Nishi S."/>
            <person name="Hori S."/>
            <person name="Arai W."/>
            <person name="Tsubouchi T."/>
            <person name="Morono Y."/>
            <person name="Uchiyama I."/>
            <person name="Ito T."/>
            <person name="Fujiyama A."/>
            <person name="Inagaki F."/>
            <person name="Takami H."/>
        </authorList>
    </citation>
    <scope>NUCLEOTIDE SEQUENCE</scope>
    <source>
        <strain evidence="1">Expedition CK06-06</strain>
    </source>
</reference>
<evidence type="ECO:0000313" key="1">
    <source>
        <dbReference type="EMBL" id="GAG16710.1"/>
    </source>
</evidence>